<dbReference type="Gene3D" id="3.40.1550.10">
    <property type="entry name" value="CheC-like"/>
    <property type="match status" value="1"/>
</dbReference>
<reference evidence="4" key="1">
    <citation type="submission" date="2018-06" db="EMBL/GenBank/DDBJ databases">
        <authorList>
            <person name="Zhirakovskaya E."/>
        </authorList>
    </citation>
    <scope>NUCLEOTIDE SEQUENCE</scope>
</reference>
<protein>
    <recommendedName>
        <fullName evidence="3">CheC-like protein domain-containing protein</fullName>
    </recommendedName>
</protein>
<dbReference type="CDD" id="cd17910">
    <property type="entry name" value="CheC_ClassII"/>
    <property type="match status" value="1"/>
</dbReference>
<organism evidence="4">
    <name type="scientific">hydrothermal vent metagenome</name>
    <dbReference type="NCBI Taxonomy" id="652676"/>
    <lineage>
        <taxon>unclassified sequences</taxon>
        <taxon>metagenomes</taxon>
        <taxon>ecological metagenomes</taxon>
    </lineage>
</organism>
<keyword evidence="1" id="KW-0145">Chemotaxis</keyword>
<dbReference type="EMBL" id="UOFF01000187">
    <property type="protein sequence ID" value="VAW56143.1"/>
    <property type="molecule type" value="Genomic_DNA"/>
</dbReference>
<dbReference type="InterPro" id="IPR050992">
    <property type="entry name" value="CheZ_family_phosphatases"/>
</dbReference>
<sequence length="202" mass="21893">MANSISLTELEIDLLTEIFNLGVGNAASSLSIMVKQEINLSVPHIEFLSAPELANKLGPETNICSVSQEVTGPFTAQSMMLFPEENSLEIVRQLLGSNLPNETATELQQEAFSEIGNIVLNACIGSFAEALNSEFKVALPKYQLSKPLDLINLTNSTNDSALFIRINLTLSSSEITGYMAFLMGTLSLEQLKHVIGNMLANI</sequence>
<dbReference type="InterPro" id="IPR007597">
    <property type="entry name" value="CheC"/>
</dbReference>
<feature type="domain" description="CheC-like protein" evidence="3">
    <location>
        <begin position="11"/>
        <end position="45"/>
    </location>
</feature>
<dbReference type="Pfam" id="PF04509">
    <property type="entry name" value="CheC"/>
    <property type="match status" value="1"/>
</dbReference>
<dbReference type="PANTHER" id="PTHR43693">
    <property type="entry name" value="PROTEIN PHOSPHATASE CHEZ"/>
    <property type="match status" value="1"/>
</dbReference>
<dbReference type="GO" id="GO:0006935">
    <property type="term" value="P:chemotaxis"/>
    <property type="evidence" value="ECO:0007669"/>
    <property type="project" value="UniProtKB-KW"/>
</dbReference>
<dbReference type="AlphaFoldDB" id="A0A3B0WUR4"/>
<evidence type="ECO:0000256" key="1">
    <source>
        <dbReference type="ARBA" id="ARBA00022500"/>
    </source>
</evidence>
<accession>A0A3B0WUR4</accession>
<evidence type="ECO:0000313" key="4">
    <source>
        <dbReference type="EMBL" id="VAW56143.1"/>
    </source>
</evidence>
<name>A0A3B0WUR4_9ZZZZ</name>
<dbReference type="PANTHER" id="PTHR43693:SF1">
    <property type="entry name" value="PROTEIN PHOSPHATASE CHEZ"/>
    <property type="match status" value="1"/>
</dbReference>
<evidence type="ECO:0000259" key="3">
    <source>
        <dbReference type="Pfam" id="PF04509"/>
    </source>
</evidence>
<dbReference type="SUPFAM" id="SSF103039">
    <property type="entry name" value="CheC-like"/>
    <property type="match status" value="1"/>
</dbReference>
<keyword evidence="2" id="KW-0378">Hydrolase</keyword>
<gene>
    <name evidence="4" type="ORF">MNBD_GAMMA07-425</name>
</gene>
<dbReference type="GO" id="GO:0016787">
    <property type="term" value="F:hydrolase activity"/>
    <property type="evidence" value="ECO:0007669"/>
    <property type="project" value="UniProtKB-KW"/>
</dbReference>
<dbReference type="InterPro" id="IPR028976">
    <property type="entry name" value="CheC-like_sf"/>
</dbReference>
<proteinExistence type="predicted"/>
<evidence type="ECO:0000256" key="2">
    <source>
        <dbReference type="ARBA" id="ARBA00022801"/>
    </source>
</evidence>